<feature type="region of interest" description="Disordered" evidence="1">
    <location>
        <begin position="28"/>
        <end position="62"/>
    </location>
</feature>
<sequence length="105" mass="12284">MFLHQRYLFIHLQTSNCGIFPFQSHKQRSAREPKSCHPLSETRHKTLHHQLQQKTRGKDTTSGGHCLLIPVHPWLPSTNPTSHGQNLFKERILKPLQSNILFYHL</sequence>
<reference evidence="2" key="2">
    <citation type="journal article" date="2023" name="Int. J. Mol. Sci.">
        <title>De Novo Assembly and Annotation of 11 Diverse Shrub Willow (Salix) Genomes Reveals Novel Gene Organization in Sex-Linked Regions.</title>
        <authorList>
            <person name="Hyden B."/>
            <person name="Feng K."/>
            <person name="Yates T.B."/>
            <person name="Jawdy S."/>
            <person name="Cereghino C."/>
            <person name="Smart L.B."/>
            <person name="Muchero W."/>
        </authorList>
    </citation>
    <scope>NUCLEOTIDE SEQUENCE</scope>
    <source>
        <tissue evidence="2">Shoot tip</tissue>
    </source>
</reference>
<dbReference type="EMBL" id="JAPFFI010000004">
    <property type="protein sequence ID" value="KAJ6396223.1"/>
    <property type="molecule type" value="Genomic_DNA"/>
</dbReference>
<evidence type="ECO:0000313" key="2">
    <source>
        <dbReference type="EMBL" id="KAJ6396223.1"/>
    </source>
</evidence>
<reference evidence="2" key="1">
    <citation type="submission" date="2022-10" db="EMBL/GenBank/DDBJ databases">
        <authorList>
            <person name="Hyden B.L."/>
            <person name="Feng K."/>
            <person name="Yates T."/>
            <person name="Jawdy S."/>
            <person name="Smart L.B."/>
            <person name="Muchero W."/>
        </authorList>
    </citation>
    <scope>NUCLEOTIDE SEQUENCE</scope>
    <source>
        <tissue evidence="2">Shoot tip</tissue>
    </source>
</reference>
<comment type="caution">
    <text evidence="2">The sequence shown here is derived from an EMBL/GenBank/DDBJ whole genome shotgun (WGS) entry which is preliminary data.</text>
</comment>
<accession>A0ABQ9CD62</accession>
<keyword evidence="3" id="KW-1185">Reference proteome</keyword>
<organism evidence="2 3">
    <name type="scientific">Salix suchowensis</name>
    <dbReference type="NCBI Taxonomy" id="1278906"/>
    <lineage>
        <taxon>Eukaryota</taxon>
        <taxon>Viridiplantae</taxon>
        <taxon>Streptophyta</taxon>
        <taxon>Embryophyta</taxon>
        <taxon>Tracheophyta</taxon>
        <taxon>Spermatophyta</taxon>
        <taxon>Magnoliopsida</taxon>
        <taxon>eudicotyledons</taxon>
        <taxon>Gunneridae</taxon>
        <taxon>Pentapetalae</taxon>
        <taxon>rosids</taxon>
        <taxon>fabids</taxon>
        <taxon>Malpighiales</taxon>
        <taxon>Salicaceae</taxon>
        <taxon>Saliceae</taxon>
        <taxon>Salix</taxon>
    </lineage>
</organism>
<protein>
    <submittedName>
        <fullName evidence="2">Uncharacterized protein</fullName>
    </submittedName>
</protein>
<proteinExistence type="predicted"/>
<name>A0ABQ9CD62_9ROSI</name>
<gene>
    <name evidence="2" type="ORF">OIU77_021286</name>
</gene>
<evidence type="ECO:0000256" key="1">
    <source>
        <dbReference type="SAM" id="MobiDB-lite"/>
    </source>
</evidence>
<evidence type="ECO:0000313" key="3">
    <source>
        <dbReference type="Proteomes" id="UP001141253"/>
    </source>
</evidence>
<dbReference type="Proteomes" id="UP001141253">
    <property type="component" value="Chromosome 4"/>
</dbReference>
<feature type="compositionally biased region" description="Basic and acidic residues" evidence="1">
    <location>
        <begin position="29"/>
        <end position="44"/>
    </location>
</feature>